<feature type="compositionally biased region" description="Low complexity" evidence="1">
    <location>
        <begin position="189"/>
        <end position="211"/>
    </location>
</feature>
<keyword evidence="3" id="KW-1185">Reference proteome</keyword>
<protein>
    <submittedName>
        <fullName evidence="2">Uncharacterized protein</fullName>
    </submittedName>
</protein>
<feature type="region of interest" description="Disordered" evidence="1">
    <location>
        <begin position="164"/>
        <end position="216"/>
    </location>
</feature>
<reference evidence="2 3" key="1">
    <citation type="journal article" date="2019" name="Nat. Ecol. Evol.">
        <title>Megaphylogeny resolves global patterns of mushroom evolution.</title>
        <authorList>
            <person name="Varga T."/>
            <person name="Krizsan K."/>
            <person name="Foldi C."/>
            <person name="Dima B."/>
            <person name="Sanchez-Garcia M."/>
            <person name="Sanchez-Ramirez S."/>
            <person name="Szollosi G.J."/>
            <person name="Szarkandi J.G."/>
            <person name="Papp V."/>
            <person name="Albert L."/>
            <person name="Andreopoulos W."/>
            <person name="Angelini C."/>
            <person name="Antonin V."/>
            <person name="Barry K.W."/>
            <person name="Bougher N.L."/>
            <person name="Buchanan P."/>
            <person name="Buyck B."/>
            <person name="Bense V."/>
            <person name="Catcheside P."/>
            <person name="Chovatia M."/>
            <person name="Cooper J."/>
            <person name="Damon W."/>
            <person name="Desjardin D."/>
            <person name="Finy P."/>
            <person name="Geml J."/>
            <person name="Haridas S."/>
            <person name="Hughes K."/>
            <person name="Justo A."/>
            <person name="Karasinski D."/>
            <person name="Kautmanova I."/>
            <person name="Kiss B."/>
            <person name="Kocsube S."/>
            <person name="Kotiranta H."/>
            <person name="LaButti K.M."/>
            <person name="Lechner B.E."/>
            <person name="Liimatainen K."/>
            <person name="Lipzen A."/>
            <person name="Lukacs Z."/>
            <person name="Mihaltcheva S."/>
            <person name="Morgado L.N."/>
            <person name="Niskanen T."/>
            <person name="Noordeloos M.E."/>
            <person name="Ohm R.A."/>
            <person name="Ortiz-Santana B."/>
            <person name="Ovrebo C."/>
            <person name="Racz N."/>
            <person name="Riley R."/>
            <person name="Savchenko A."/>
            <person name="Shiryaev A."/>
            <person name="Soop K."/>
            <person name="Spirin V."/>
            <person name="Szebenyi C."/>
            <person name="Tomsovsky M."/>
            <person name="Tulloss R.E."/>
            <person name="Uehling J."/>
            <person name="Grigoriev I.V."/>
            <person name="Vagvolgyi C."/>
            <person name="Papp T."/>
            <person name="Martin F.M."/>
            <person name="Miettinen O."/>
            <person name="Hibbett D.S."/>
            <person name="Nagy L.G."/>
        </authorList>
    </citation>
    <scope>NUCLEOTIDE SEQUENCE [LARGE SCALE GENOMIC DNA]</scope>
    <source>
        <strain evidence="2 3">FP101781</strain>
    </source>
</reference>
<evidence type="ECO:0000313" key="3">
    <source>
        <dbReference type="Proteomes" id="UP000298030"/>
    </source>
</evidence>
<comment type="caution">
    <text evidence="2">The sequence shown here is derived from an EMBL/GenBank/DDBJ whole genome shotgun (WGS) entry which is preliminary data.</text>
</comment>
<dbReference type="EMBL" id="QPFP01000032">
    <property type="protein sequence ID" value="TEB28560.1"/>
    <property type="molecule type" value="Genomic_DNA"/>
</dbReference>
<evidence type="ECO:0000256" key="1">
    <source>
        <dbReference type="SAM" id="MobiDB-lite"/>
    </source>
</evidence>
<proteinExistence type="predicted"/>
<gene>
    <name evidence="2" type="ORF">FA13DRAFT_1711844</name>
</gene>
<dbReference type="Proteomes" id="UP000298030">
    <property type="component" value="Unassembled WGS sequence"/>
</dbReference>
<evidence type="ECO:0000313" key="2">
    <source>
        <dbReference type="EMBL" id="TEB28560.1"/>
    </source>
</evidence>
<accession>A0A4Y7T348</accession>
<sequence length="238" mass="25886">MSVTLEVVTGSYDHEIRFCEAWSGICSRTIHTTHGGRGQIYVWRLHEDVPPNGVRSQAVTYLAHPAYLTRWLLSPDASTGEGSGFVLACDHSLWHGNTTHLDRAQNIETFTVQATQMMQTLASAKWTKASNHRPGSQSDHGLGFQAHGTSRTFTSYHLSKHPAIDRPTPSLLGEPAGKNPKPNPKPVARKATAAAGVASSSTPRGSRSHSSNCASHGTRRRVVALIFKTIDEAEIMLN</sequence>
<name>A0A4Y7T348_COPMI</name>
<dbReference type="AlphaFoldDB" id="A0A4Y7T348"/>
<organism evidence="2 3">
    <name type="scientific">Coprinellus micaceus</name>
    <name type="common">Glistening ink-cap mushroom</name>
    <name type="synonym">Coprinus micaceus</name>
    <dbReference type="NCBI Taxonomy" id="71717"/>
    <lineage>
        <taxon>Eukaryota</taxon>
        <taxon>Fungi</taxon>
        <taxon>Dikarya</taxon>
        <taxon>Basidiomycota</taxon>
        <taxon>Agaricomycotina</taxon>
        <taxon>Agaricomycetes</taxon>
        <taxon>Agaricomycetidae</taxon>
        <taxon>Agaricales</taxon>
        <taxon>Agaricineae</taxon>
        <taxon>Psathyrellaceae</taxon>
        <taxon>Coprinellus</taxon>
    </lineage>
</organism>
<feature type="region of interest" description="Disordered" evidence="1">
    <location>
        <begin position="127"/>
        <end position="146"/>
    </location>
</feature>